<protein>
    <recommendedName>
        <fullName evidence="2">EF-hand domain-containing protein</fullName>
    </recommendedName>
</protein>
<dbReference type="EMBL" id="HBGE01116909">
    <property type="protein sequence ID" value="CAD9192996.1"/>
    <property type="molecule type" value="Transcribed_RNA"/>
</dbReference>
<dbReference type="InterPro" id="IPR011992">
    <property type="entry name" value="EF-hand-dom_pair"/>
</dbReference>
<gene>
    <name evidence="1" type="ORF">ACAT0790_LOCUS69773</name>
</gene>
<name>A0A7S1SEZ7_ALECA</name>
<reference evidence="1" key="1">
    <citation type="submission" date="2021-01" db="EMBL/GenBank/DDBJ databases">
        <authorList>
            <person name="Corre E."/>
            <person name="Pelletier E."/>
            <person name="Niang G."/>
            <person name="Scheremetjew M."/>
            <person name="Finn R."/>
            <person name="Kale V."/>
            <person name="Holt S."/>
            <person name="Cochrane G."/>
            <person name="Meng A."/>
            <person name="Brown T."/>
            <person name="Cohen L."/>
        </authorList>
    </citation>
    <scope>NUCLEOTIDE SEQUENCE</scope>
    <source>
        <strain evidence="1">OF101</strain>
    </source>
</reference>
<dbReference type="Gene3D" id="1.10.238.10">
    <property type="entry name" value="EF-hand"/>
    <property type="match status" value="1"/>
</dbReference>
<evidence type="ECO:0008006" key="2">
    <source>
        <dbReference type="Google" id="ProtNLM"/>
    </source>
</evidence>
<evidence type="ECO:0000313" key="1">
    <source>
        <dbReference type="EMBL" id="CAD9192996.1"/>
    </source>
</evidence>
<organism evidence="1">
    <name type="scientific">Alexandrium catenella</name>
    <name type="common">Red tide dinoflagellate</name>
    <name type="synonym">Gonyaulax catenella</name>
    <dbReference type="NCBI Taxonomy" id="2925"/>
    <lineage>
        <taxon>Eukaryota</taxon>
        <taxon>Sar</taxon>
        <taxon>Alveolata</taxon>
        <taxon>Dinophyceae</taxon>
        <taxon>Gonyaulacales</taxon>
        <taxon>Pyrocystaceae</taxon>
        <taxon>Alexandrium</taxon>
    </lineage>
</organism>
<sequence>MSGLLYGAVAEFARVVEVPIAIVGSPLLSAAQGAAGVAGAAVRALGSLCAEARPKGLESRFLSAVRSYREPQWAELQELLDEEAEEIFRQSGVDTSEKVSVADFELLKPRLLAKSMELREDMKVAFERFDRRPHHSDQEVDCAEVKAVFHLVLQARTDVIASMLLGEFAGVWRRIGDNSSGLIDAQGLVQHARSYASRLPASGINFSEDTVVELADHFAGIYGNLPIEPVEFNALMQELYFELLLLAWTTASSSVPLPAPAAAIPRPLQAMQSGLESSSCSGSANDSKYAFHGACLPVVS</sequence>
<dbReference type="AlphaFoldDB" id="A0A7S1SEZ7"/>
<proteinExistence type="predicted"/>
<dbReference type="SUPFAM" id="SSF47473">
    <property type="entry name" value="EF-hand"/>
    <property type="match status" value="1"/>
</dbReference>
<accession>A0A7S1SEZ7</accession>